<evidence type="ECO:0000256" key="19">
    <source>
        <dbReference type="SAM" id="Phobius"/>
    </source>
</evidence>
<evidence type="ECO:0000256" key="15">
    <source>
        <dbReference type="ARBA" id="ARBA00023136"/>
    </source>
</evidence>
<keyword evidence="7" id="KW-0808">Transferase</keyword>
<dbReference type="InterPro" id="IPR032675">
    <property type="entry name" value="LRR_dom_sf"/>
</dbReference>
<accession>A0A061G833</accession>
<dbReference type="Pfam" id="PF13855">
    <property type="entry name" value="LRR_8"/>
    <property type="match status" value="2"/>
</dbReference>
<keyword evidence="17" id="KW-0325">Glycoprotein</keyword>
<dbReference type="PROSITE" id="PS50011">
    <property type="entry name" value="PROTEIN_KINASE_DOM"/>
    <property type="match status" value="1"/>
</dbReference>
<keyword evidence="22" id="KW-1185">Reference proteome</keyword>
<dbReference type="Proteomes" id="UP000026915">
    <property type="component" value="Chromosome 6"/>
</dbReference>
<dbReference type="FunFam" id="3.80.10.10:FF:000129">
    <property type="entry name" value="Leucine-rich repeat receptor-like kinase"/>
    <property type="match status" value="1"/>
</dbReference>
<evidence type="ECO:0000256" key="5">
    <source>
        <dbReference type="ARBA" id="ARBA00022527"/>
    </source>
</evidence>
<keyword evidence="12 21" id="KW-0418">Kinase</keyword>
<dbReference type="InterPro" id="IPR000719">
    <property type="entry name" value="Prot_kinase_dom"/>
</dbReference>
<dbReference type="GO" id="GO:0005886">
    <property type="term" value="C:plasma membrane"/>
    <property type="evidence" value="ECO:0007669"/>
    <property type="project" value="UniProtKB-SubCell"/>
</dbReference>
<dbReference type="Gramene" id="EOY25588">
    <property type="protein sequence ID" value="EOY25588"/>
    <property type="gene ID" value="TCM_026971"/>
</dbReference>
<dbReference type="InterPro" id="IPR055414">
    <property type="entry name" value="LRR_R13L4/SHOC2-like"/>
</dbReference>
<dbReference type="SMART" id="SM00369">
    <property type="entry name" value="LRR_TYP"/>
    <property type="match status" value="12"/>
</dbReference>
<dbReference type="InterPro" id="IPR051809">
    <property type="entry name" value="Plant_receptor-like_S/T_kinase"/>
</dbReference>
<dbReference type="InterPro" id="IPR003591">
    <property type="entry name" value="Leu-rich_rpt_typical-subtyp"/>
</dbReference>
<dbReference type="PANTHER" id="PTHR27008:SF583">
    <property type="entry name" value="LRR RECEPTOR-LIKE SERINE_THREONINE-PROTEIN KINASE FLS2"/>
    <property type="match status" value="1"/>
</dbReference>
<evidence type="ECO:0000313" key="21">
    <source>
        <dbReference type="EMBL" id="EOY25588.1"/>
    </source>
</evidence>
<dbReference type="Pfam" id="PF00560">
    <property type="entry name" value="LRR_1"/>
    <property type="match status" value="7"/>
</dbReference>
<dbReference type="Gene3D" id="3.30.200.20">
    <property type="entry name" value="Phosphorylase Kinase, domain 1"/>
    <property type="match status" value="1"/>
</dbReference>
<dbReference type="SUPFAM" id="SSF52047">
    <property type="entry name" value="RNI-like"/>
    <property type="match status" value="2"/>
</dbReference>
<proteinExistence type="inferred from homology"/>
<dbReference type="InterPro" id="IPR001245">
    <property type="entry name" value="Ser-Thr/Tyr_kinase_cat_dom"/>
</dbReference>
<evidence type="ECO:0000313" key="22">
    <source>
        <dbReference type="Proteomes" id="UP000026915"/>
    </source>
</evidence>
<keyword evidence="5" id="KW-0723">Serine/threonine-protein kinase</keyword>
<keyword evidence="8 19" id="KW-0812">Transmembrane</keyword>
<keyword evidence="10" id="KW-0677">Repeat</keyword>
<keyword evidence="11 18" id="KW-0547">Nucleotide-binding</keyword>
<dbReference type="SUPFAM" id="SSF56112">
    <property type="entry name" value="Protein kinase-like (PK-like)"/>
    <property type="match status" value="1"/>
</dbReference>
<evidence type="ECO:0000256" key="7">
    <source>
        <dbReference type="ARBA" id="ARBA00022679"/>
    </source>
</evidence>
<dbReference type="PROSITE" id="PS00107">
    <property type="entry name" value="PROTEIN_KINASE_ATP"/>
    <property type="match status" value="1"/>
</dbReference>
<dbReference type="InterPro" id="IPR017441">
    <property type="entry name" value="Protein_kinase_ATP_BS"/>
</dbReference>
<name>A0A061G833_THECC</name>
<dbReference type="eggNOG" id="ENOG502QPYS">
    <property type="taxonomic scope" value="Eukaryota"/>
</dbReference>
<dbReference type="InterPro" id="IPR001611">
    <property type="entry name" value="Leu-rich_rpt"/>
</dbReference>
<keyword evidence="9" id="KW-0732">Signal</keyword>
<feature type="binding site" evidence="18">
    <location>
        <position position="1035"/>
    </location>
    <ligand>
        <name>ATP</name>
        <dbReference type="ChEBI" id="CHEBI:30616"/>
    </ligand>
</feature>
<keyword evidence="14 19" id="KW-1133">Transmembrane helix</keyword>
<dbReference type="OMA" id="IPREMEN"/>
<dbReference type="SMART" id="SM00220">
    <property type="entry name" value="S_TKc"/>
    <property type="match status" value="1"/>
</dbReference>
<dbReference type="FunFam" id="3.80.10.10:FF:000288">
    <property type="entry name" value="LRR receptor-like serine/threonine-protein kinase EFR"/>
    <property type="match status" value="1"/>
</dbReference>
<evidence type="ECO:0000256" key="1">
    <source>
        <dbReference type="ARBA" id="ARBA00004162"/>
    </source>
</evidence>
<organism evidence="21 22">
    <name type="scientific">Theobroma cacao</name>
    <name type="common">Cacao</name>
    <name type="synonym">Cocoa</name>
    <dbReference type="NCBI Taxonomy" id="3641"/>
    <lineage>
        <taxon>Eukaryota</taxon>
        <taxon>Viridiplantae</taxon>
        <taxon>Streptophyta</taxon>
        <taxon>Embryophyta</taxon>
        <taxon>Tracheophyta</taxon>
        <taxon>Spermatophyta</taxon>
        <taxon>Magnoliopsida</taxon>
        <taxon>eudicotyledons</taxon>
        <taxon>Gunneridae</taxon>
        <taxon>Pentapetalae</taxon>
        <taxon>rosids</taxon>
        <taxon>malvids</taxon>
        <taxon>Malvales</taxon>
        <taxon>Malvaceae</taxon>
        <taxon>Byttnerioideae</taxon>
        <taxon>Theobroma</taxon>
    </lineage>
</organism>
<comment type="similarity">
    <text evidence="2">Belongs to the protein kinase superfamily. Ser/Thr protein kinase family.</text>
</comment>
<keyword evidence="6" id="KW-0433">Leucine-rich repeat</keyword>
<keyword evidence="13 18" id="KW-0067">ATP-binding</keyword>
<dbReference type="GO" id="GO:0004674">
    <property type="term" value="F:protein serine/threonine kinase activity"/>
    <property type="evidence" value="ECO:0007669"/>
    <property type="project" value="UniProtKB-KW"/>
</dbReference>
<evidence type="ECO:0000256" key="4">
    <source>
        <dbReference type="ARBA" id="ARBA00022475"/>
    </source>
</evidence>
<evidence type="ECO:0000256" key="11">
    <source>
        <dbReference type="ARBA" id="ARBA00022741"/>
    </source>
</evidence>
<dbReference type="Pfam" id="PF08263">
    <property type="entry name" value="LRRNT_2"/>
    <property type="match status" value="1"/>
</dbReference>
<protein>
    <recommendedName>
        <fullName evidence="3">non-specific serine/threonine protein kinase</fullName>
        <ecNumber evidence="3">2.7.11.1</ecNumber>
    </recommendedName>
</protein>
<dbReference type="InterPro" id="IPR008271">
    <property type="entry name" value="Ser/Thr_kinase_AS"/>
</dbReference>
<feature type="transmembrane region" description="Helical" evidence="19">
    <location>
        <begin position="949"/>
        <end position="970"/>
    </location>
</feature>
<dbReference type="EMBL" id="CM001884">
    <property type="protein sequence ID" value="EOY25588.1"/>
    <property type="molecule type" value="Genomic_DNA"/>
</dbReference>
<dbReference type="FunFam" id="3.80.10.10:FF:000095">
    <property type="entry name" value="LRR receptor-like serine/threonine-protein kinase GSO1"/>
    <property type="match status" value="1"/>
</dbReference>
<evidence type="ECO:0000259" key="20">
    <source>
        <dbReference type="PROSITE" id="PS50011"/>
    </source>
</evidence>
<dbReference type="InParanoid" id="A0A061G833"/>
<dbReference type="GO" id="GO:0005524">
    <property type="term" value="F:ATP binding"/>
    <property type="evidence" value="ECO:0007669"/>
    <property type="project" value="UniProtKB-UniRule"/>
</dbReference>
<dbReference type="Gene3D" id="3.80.10.10">
    <property type="entry name" value="Ribonuclease Inhibitor"/>
    <property type="match status" value="4"/>
</dbReference>
<dbReference type="PROSITE" id="PS00108">
    <property type="entry name" value="PROTEIN_KINASE_ST"/>
    <property type="match status" value="1"/>
</dbReference>
<evidence type="ECO:0000256" key="3">
    <source>
        <dbReference type="ARBA" id="ARBA00012513"/>
    </source>
</evidence>
<evidence type="ECO:0000256" key="6">
    <source>
        <dbReference type="ARBA" id="ARBA00022614"/>
    </source>
</evidence>
<feature type="domain" description="Protein kinase" evidence="20">
    <location>
        <begin position="1007"/>
        <end position="1218"/>
    </location>
</feature>
<reference evidence="21 22" key="1">
    <citation type="journal article" date="2013" name="Genome Biol.">
        <title>The genome sequence of the most widely cultivated cacao type and its use to identify candidate genes regulating pod color.</title>
        <authorList>
            <person name="Motamayor J.C."/>
            <person name="Mockaitis K."/>
            <person name="Schmutz J."/>
            <person name="Haiminen N."/>
            <person name="Iii D.L."/>
            <person name="Cornejo O."/>
            <person name="Findley S.D."/>
            <person name="Zheng P."/>
            <person name="Utro F."/>
            <person name="Royaert S."/>
            <person name="Saski C."/>
            <person name="Jenkins J."/>
            <person name="Podicheti R."/>
            <person name="Zhao M."/>
            <person name="Scheffler B.E."/>
            <person name="Stack J.C."/>
            <person name="Feltus F.A."/>
            <person name="Mustiga G.M."/>
            <person name="Amores F."/>
            <person name="Phillips W."/>
            <person name="Marelli J.P."/>
            <person name="May G.D."/>
            <person name="Shapiro H."/>
            <person name="Ma J."/>
            <person name="Bustamante C.D."/>
            <person name="Schnell R.J."/>
            <person name="Main D."/>
            <person name="Gilbert D."/>
            <person name="Parida L."/>
            <person name="Kuhn D.N."/>
        </authorList>
    </citation>
    <scope>NUCLEOTIDE SEQUENCE [LARGE SCALE GENOMIC DNA]</scope>
    <source>
        <strain evidence="22">cv. Matina 1-6</strain>
    </source>
</reference>
<keyword evidence="15 19" id="KW-0472">Membrane</keyword>
<dbReference type="AlphaFoldDB" id="A0A061G833"/>
<evidence type="ECO:0000256" key="16">
    <source>
        <dbReference type="ARBA" id="ARBA00023170"/>
    </source>
</evidence>
<evidence type="ECO:0000256" key="9">
    <source>
        <dbReference type="ARBA" id="ARBA00022729"/>
    </source>
</evidence>
<evidence type="ECO:0000256" key="2">
    <source>
        <dbReference type="ARBA" id="ARBA00008684"/>
    </source>
</evidence>
<dbReference type="InterPro" id="IPR011009">
    <property type="entry name" value="Kinase-like_dom_sf"/>
</dbReference>
<dbReference type="Pfam" id="PF23598">
    <property type="entry name" value="LRR_14"/>
    <property type="match status" value="1"/>
</dbReference>
<dbReference type="Pfam" id="PF07714">
    <property type="entry name" value="PK_Tyr_Ser-Thr"/>
    <property type="match status" value="1"/>
</dbReference>
<dbReference type="FunFam" id="3.80.10.10:FF:000383">
    <property type="entry name" value="Leucine-rich repeat receptor protein kinase EMS1"/>
    <property type="match status" value="1"/>
</dbReference>
<dbReference type="HOGENOM" id="CLU_000288_22_0_1"/>
<dbReference type="FunFam" id="3.30.200.20:FF:000661">
    <property type="entry name" value="Serine-threonine protein kinase plant-type"/>
    <property type="match status" value="1"/>
</dbReference>
<dbReference type="Gene3D" id="1.10.510.10">
    <property type="entry name" value="Transferase(Phosphotransferase) domain 1"/>
    <property type="match status" value="1"/>
</dbReference>
<evidence type="ECO:0000256" key="17">
    <source>
        <dbReference type="ARBA" id="ARBA00023180"/>
    </source>
</evidence>
<evidence type="ECO:0000256" key="8">
    <source>
        <dbReference type="ARBA" id="ARBA00022692"/>
    </source>
</evidence>
<comment type="subcellular location">
    <subcellularLocation>
        <location evidence="1">Cell membrane</location>
        <topology evidence="1">Single-pass membrane protein</topology>
    </subcellularLocation>
</comment>
<gene>
    <name evidence="21" type="ORF">TCM_026971</name>
</gene>
<dbReference type="EC" id="2.7.11.1" evidence="3"/>
<dbReference type="InterPro" id="IPR013210">
    <property type="entry name" value="LRR_N_plant-typ"/>
</dbReference>
<evidence type="ECO:0000256" key="12">
    <source>
        <dbReference type="ARBA" id="ARBA00022777"/>
    </source>
</evidence>
<dbReference type="PANTHER" id="PTHR27008">
    <property type="entry name" value="OS04G0122200 PROTEIN"/>
    <property type="match status" value="1"/>
</dbReference>
<evidence type="ECO:0000256" key="10">
    <source>
        <dbReference type="ARBA" id="ARBA00022737"/>
    </source>
</evidence>
<sequence length="1218" mass="134943">MWPDLATTTLDRHFPMAESDSGVPDPIVGSGREAPDPALMKQGDSIAKWQVSHSCVLSSIGERLSCNMGCCVLSLIGERLACNMGSHQSYHSLKSLTYCATAVHLLWKTKTKTVKSLGRVEFACVCGILQKQRFMVSSQSLSLVDELVLESYLGNALSILPQPSCNFHHFCFFVPPTSMDVRKLHFLSSALFIHCCFMVSYAMITVRNLTTDRYALLEFKHHIIDPHNILAKNWTNTQSVCNWVGVSCSAKPSRVIALSLPNMDLTGTVPPHLGNLSLLVSLNLSDNNFHGHFPSTIYNISSLQTISLASNGLSGSLPQDICRHLPKLEALYLHLNEFSGQIPSSIDECSNLQNLTLYLNRFSGIIPRSIGHLTRLKIVDMSGNNLEGEIPWEIGNLLSLEEFAVGDMRLIVGPIPASIFNISSLKVIYLYNNSLSGSIPHNMCHHLVKLETFHISYNEISGHIPSNIGDCRTLQYLSLSYNRFSGCIPRSIGNSTKLKKIYVGVNDLKGEIPREMENLITLELFSAVDMRLNGVIPPSIFNISSLEVIDVSNNSLSGKLPDMSSVSNLERLIVWGNNLSGNIPDSFCNASKLTLLDLAQNSFHGLIPNTFGNLRFLEVLRLWSNNLTTQTSNGEWSFLSSLANCRHLRVLELSYNPLNALLPNSISNLSTSLQYLRVNDCKIRGKIPMEIGSLSNITALGLALNELSGSIPMTIGRLRNLQALYLDGNRLQGSLPHDLCGLKRLNTLSLGANELDGPLPTCLGDLTSLRYLNLSSNKFHSIIPSSFWSLRDILEVDLSSNYLISPLPLDIENLKVLVYLDLSKNLLSSDIPVTIGSLDDIQLLALSSNRLQGPIPKSLGDLISLKVLDLSNNNLSGVIPKSLEKLLDLKYFDVSFNRLEGQIPSEGPFANFTAESFMKNYALCGSPRLQVPPCKNTIHRQSKKALVHVLKYVLPTIASVITIVACIIVYKKWQKRSTNSEIGEDSIPLKTWRRVSYNQLSRGTNGFSENNLLGSGSFGSVYKGILSDGTNVAIKVFKLQIDGAFRSFDNECEVLRYILHRNLVKVITSCSNIDFKALVLEYMPNGSLEKWLYSHNFFLDIFQRINIMIDVASALEYLHLGHPMPVIHCDLKPGNVLLDQDMVAHVGDFGIAKLLGEEDSMKQTLTLATIGYMAPEYGSTGILSVKSDVYSYGILLMEVFTRKKPTDEIFTEEMSMKH</sequence>
<keyword evidence="4" id="KW-1003">Cell membrane</keyword>
<evidence type="ECO:0000256" key="18">
    <source>
        <dbReference type="PROSITE-ProRule" id="PRU10141"/>
    </source>
</evidence>
<keyword evidence="16" id="KW-0675">Receptor</keyword>
<evidence type="ECO:0000256" key="13">
    <source>
        <dbReference type="ARBA" id="ARBA00022840"/>
    </source>
</evidence>
<evidence type="ECO:0000256" key="14">
    <source>
        <dbReference type="ARBA" id="ARBA00022989"/>
    </source>
</evidence>
<dbReference type="PROSITE" id="PS51450">
    <property type="entry name" value="LRR"/>
    <property type="match status" value="2"/>
</dbReference>